<dbReference type="Proteomes" id="UP001221757">
    <property type="component" value="Unassembled WGS sequence"/>
</dbReference>
<dbReference type="EMBL" id="JARKIE010000151">
    <property type="protein sequence ID" value="KAJ7675186.1"/>
    <property type="molecule type" value="Genomic_DNA"/>
</dbReference>
<accession>A0AAD7D5Q6</accession>
<proteinExistence type="predicted"/>
<organism evidence="1 2">
    <name type="scientific">Mycena rosella</name>
    <name type="common">Pink bonnet</name>
    <name type="synonym">Agaricus rosellus</name>
    <dbReference type="NCBI Taxonomy" id="1033263"/>
    <lineage>
        <taxon>Eukaryota</taxon>
        <taxon>Fungi</taxon>
        <taxon>Dikarya</taxon>
        <taxon>Basidiomycota</taxon>
        <taxon>Agaricomycotina</taxon>
        <taxon>Agaricomycetes</taxon>
        <taxon>Agaricomycetidae</taxon>
        <taxon>Agaricales</taxon>
        <taxon>Marasmiineae</taxon>
        <taxon>Mycenaceae</taxon>
        <taxon>Mycena</taxon>
    </lineage>
</organism>
<comment type="caution">
    <text evidence="1">The sequence shown here is derived from an EMBL/GenBank/DDBJ whole genome shotgun (WGS) entry which is preliminary data.</text>
</comment>
<gene>
    <name evidence="1" type="ORF">B0H17DRAFT_1207823</name>
</gene>
<sequence length="111" mass="11740">MRVNDTATSASVRVDAAPVRVSARLSRHFYQTPSLVRLAPKPCVPPKPTLAIAESANEVVWGLKGRVQASMSSIPAKAPASSSASKPGEQLVFGQAKLRDLIKKYQGQAAA</sequence>
<keyword evidence="2" id="KW-1185">Reference proteome</keyword>
<dbReference type="AlphaFoldDB" id="A0AAD7D5Q6"/>
<reference evidence="1" key="1">
    <citation type="submission" date="2023-03" db="EMBL/GenBank/DDBJ databases">
        <title>Massive genome expansion in bonnet fungi (Mycena s.s.) driven by repeated elements and novel gene families across ecological guilds.</title>
        <authorList>
            <consortium name="Lawrence Berkeley National Laboratory"/>
            <person name="Harder C.B."/>
            <person name="Miyauchi S."/>
            <person name="Viragh M."/>
            <person name="Kuo A."/>
            <person name="Thoen E."/>
            <person name="Andreopoulos B."/>
            <person name="Lu D."/>
            <person name="Skrede I."/>
            <person name="Drula E."/>
            <person name="Henrissat B."/>
            <person name="Morin E."/>
            <person name="Kohler A."/>
            <person name="Barry K."/>
            <person name="LaButti K."/>
            <person name="Morin E."/>
            <person name="Salamov A."/>
            <person name="Lipzen A."/>
            <person name="Mereny Z."/>
            <person name="Hegedus B."/>
            <person name="Baldrian P."/>
            <person name="Stursova M."/>
            <person name="Weitz H."/>
            <person name="Taylor A."/>
            <person name="Grigoriev I.V."/>
            <person name="Nagy L.G."/>
            <person name="Martin F."/>
            <person name="Kauserud H."/>
        </authorList>
    </citation>
    <scope>NUCLEOTIDE SEQUENCE</scope>
    <source>
        <strain evidence="1">CBHHK067</strain>
    </source>
</reference>
<evidence type="ECO:0000313" key="2">
    <source>
        <dbReference type="Proteomes" id="UP001221757"/>
    </source>
</evidence>
<evidence type="ECO:0000313" key="1">
    <source>
        <dbReference type="EMBL" id="KAJ7675186.1"/>
    </source>
</evidence>
<protein>
    <submittedName>
        <fullName evidence="1">Uncharacterized protein</fullName>
    </submittedName>
</protein>
<name>A0AAD7D5Q6_MYCRO</name>